<dbReference type="SUPFAM" id="SSF117281">
    <property type="entry name" value="Kelch motif"/>
    <property type="match status" value="1"/>
</dbReference>
<feature type="coiled-coil region" evidence="1">
    <location>
        <begin position="54"/>
        <end position="81"/>
    </location>
</feature>
<dbReference type="EMBL" id="MPUH01000263">
    <property type="protein sequence ID" value="OMJ84610.1"/>
    <property type="molecule type" value="Genomic_DNA"/>
</dbReference>
<keyword evidence="3" id="KW-1185">Reference proteome</keyword>
<dbReference type="Proteomes" id="UP000187209">
    <property type="component" value="Unassembled WGS sequence"/>
</dbReference>
<dbReference type="AlphaFoldDB" id="A0A1R2C6L1"/>
<proteinExistence type="predicted"/>
<evidence type="ECO:0008006" key="4">
    <source>
        <dbReference type="Google" id="ProtNLM"/>
    </source>
</evidence>
<name>A0A1R2C6L1_9CILI</name>
<sequence>MDVRCSFSNCIHIPEFLCSCSGQNAIFCTKHFESHIKKNSVDHHIKNLHIHIRETEKEKIISKLKEEIDKTQKLISQTTQKCSDVINEVISLQNSLYSNARLYLSKCKFVLSQVLTKDQIAYLNTNSNKPITEISLELLQSELKKMHASKYYTSLNLNKSVNSFLDILKTGDLVESFMILKHKPLENLLLSVKEYQKSLFYYNINENSQQEIQLDLENPLESQSTACWIDENTIFIQNDSQKLTGNAYIYNKNAKSLIKAPSTIKRTGAQPIVHNGKIYFFGGISDKKCLSTCDYYDIKNIEWNNFTEMPECNFCTSNLILGENIIIATHRCKVFEYNLEGNSFNLLAKNTSFTGGHFIVRYCDNIYLIGNKCYNCSIYMINEWKMYKVYSGPNIKCGGSRPIVRDNNIYFIANDNHAYKLDLISLFYTQLT</sequence>
<organism evidence="2 3">
    <name type="scientific">Stentor coeruleus</name>
    <dbReference type="NCBI Taxonomy" id="5963"/>
    <lineage>
        <taxon>Eukaryota</taxon>
        <taxon>Sar</taxon>
        <taxon>Alveolata</taxon>
        <taxon>Ciliophora</taxon>
        <taxon>Postciliodesmatophora</taxon>
        <taxon>Heterotrichea</taxon>
        <taxon>Heterotrichida</taxon>
        <taxon>Stentoridae</taxon>
        <taxon>Stentor</taxon>
    </lineage>
</organism>
<gene>
    <name evidence="2" type="ORF">SteCoe_14201</name>
</gene>
<reference evidence="2 3" key="1">
    <citation type="submission" date="2016-11" db="EMBL/GenBank/DDBJ databases">
        <title>The macronuclear genome of Stentor coeruleus: a giant cell with tiny introns.</title>
        <authorList>
            <person name="Slabodnick M."/>
            <person name="Ruby J.G."/>
            <person name="Reiff S.B."/>
            <person name="Swart E.C."/>
            <person name="Gosai S."/>
            <person name="Prabakaran S."/>
            <person name="Witkowska E."/>
            <person name="Larue G.E."/>
            <person name="Fisher S."/>
            <person name="Freeman R.M."/>
            <person name="Gunawardena J."/>
            <person name="Chu W."/>
            <person name="Stover N.A."/>
            <person name="Gregory B.D."/>
            <person name="Nowacki M."/>
            <person name="Derisi J."/>
            <person name="Roy S.W."/>
            <person name="Marshall W.F."/>
            <person name="Sood P."/>
        </authorList>
    </citation>
    <scope>NUCLEOTIDE SEQUENCE [LARGE SCALE GENOMIC DNA]</scope>
    <source>
        <strain evidence="2">WM001</strain>
    </source>
</reference>
<evidence type="ECO:0000313" key="3">
    <source>
        <dbReference type="Proteomes" id="UP000187209"/>
    </source>
</evidence>
<dbReference type="Pfam" id="PF01344">
    <property type="entry name" value="Kelch_1"/>
    <property type="match status" value="1"/>
</dbReference>
<dbReference type="InterPro" id="IPR015915">
    <property type="entry name" value="Kelch-typ_b-propeller"/>
</dbReference>
<dbReference type="Gene3D" id="2.120.10.80">
    <property type="entry name" value="Kelch-type beta propeller"/>
    <property type="match status" value="1"/>
</dbReference>
<protein>
    <recommendedName>
        <fullName evidence="4">Kelch motif family protein</fullName>
    </recommendedName>
</protein>
<comment type="caution">
    <text evidence="2">The sequence shown here is derived from an EMBL/GenBank/DDBJ whole genome shotgun (WGS) entry which is preliminary data.</text>
</comment>
<accession>A0A1R2C6L1</accession>
<evidence type="ECO:0000313" key="2">
    <source>
        <dbReference type="EMBL" id="OMJ84610.1"/>
    </source>
</evidence>
<evidence type="ECO:0000256" key="1">
    <source>
        <dbReference type="SAM" id="Coils"/>
    </source>
</evidence>
<keyword evidence="1" id="KW-0175">Coiled coil</keyword>
<dbReference type="InterPro" id="IPR006652">
    <property type="entry name" value="Kelch_1"/>
</dbReference>